<dbReference type="PATRIC" id="fig|136160.3.peg.2714"/>
<dbReference type="InterPro" id="IPR050275">
    <property type="entry name" value="PGM_Phosphatase"/>
</dbReference>
<dbReference type="SMART" id="SM00855">
    <property type="entry name" value="PGAM"/>
    <property type="match status" value="1"/>
</dbReference>
<name>A0A0M0KKP9_ALKHA</name>
<dbReference type="SUPFAM" id="SSF53254">
    <property type="entry name" value="Phosphoglycerate mutase-like"/>
    <property type="match status" value="1"/>
</dbReference>
<evidence type="ECO:0000313" key="2">
    <source>
        <dbReference type="EMBL" id="KOO39404.1"/>
    </source>
</evidence>
<protein>
    <recommendedName>
        <fullName evidence="3">Alpha-ribazole phosphatase</fullName>
    </recommendedName>
</protein>
<evidence type="ECO:0000256" key="1">
    <source>
        <dbReference type="PIRSR" id="PIRSR613078-2"/>
    </source>
</evidence>
<accession>A0A0M0KKP9</accession>
<reference evidence="2" key="1">
    <citation type="submission" date="2015-08" db="EMBL/GenBank/DDBJ databases">
        <title>Complete DNA Sequence of Pseudomonas syringae pv. actinidiae, the Causal Agent of Kiwifruit Canker Disease.</title>
        <authorList>
            <person name="Rikkerink E.H.A."/>
            <person name="Fineran P.C."/>
        </authorList>
    </citation>
    <scope>NUCLEOTIDE SEQUENCE</scope>
    <source>
        <strain evidence="2">DSM 13666</strain>
    </source>
</reference>
<dbReference type="GeneID" id="87597214"/>
<dbReference type="GO" id="GO:0016791">
    <property type="term" value="F:phosphatase activity"/>
    <property type="evidence" value="ECO:0007669"/>
    <property type="project" value="TreeGrafter"/>
</dbReference>
<dbReference type="InterPro" id="IPR029033">
    <property type="entry name" value="His_PPase_superfam"/>
</dbReference>
<dbReference type="Gene3D" id="3.40.50.1240">
    <property type="entry name" value="Phosphoglycerate mutase-like"/>
    <property type="match status" value="1"/>
</dbReference>
<comment type="caution">
    <text evidence="2">The sequence shown here is derived from an EMBL/GenBank/DDBJ whole genome shotgun (WGS) entry which is preliminary data.</text>
</comment>
<dbReference type="AlphaFoldDB" id="A0A0M0KKP9"/>
<dbReference type="CDD" id="cd07067">
    <property type="entry name" value="HP_PGM_like"/>
    <property type="match status" value="1"/>
</dbReference>
<proteinExistence type="predicted"/>
<feature type="binding site" evidence="1">
    <location>
        <begin position="11"/>
        <end position="18"/>
    </location>
    <ligand>
        <name>substrate</name>
    </ligand>
</feature>
<dbReference type="Pfam" id="PF00300">
    <property type="entry name" value="His_Phos_1"/>
    <property type="match status" value="1"/>
</dbReference>
<dbReference type="InterPro" id="IPR013078">
    <property type="entry name" value="His_Pase_superF_clade-1"/>
</dbReference>
<feature type="binding site" evidence="1">
    <location>
        <position position="59"/>
    </location>
    <ligand>
        <name>substrate</name>
    </ligand>
</feature>
<dbReference type="RefSeq" id="WP_053431399.1">
    <property type="nucleotide sequence ID" value="NZ_CP040441.1"/>
</dbReference>
<organism evidence="2">
    <name type="scientific">Halalkalibacterium halodurans</name>
    <name type="common">Bacillus halodurans</name>
    <dbReference type="NCBI Taxonomy" id="86665"/>
    <lineage>
        <taxon>Bacteria</taxon>
        <taxon>Bacillati</taxon>
        <taxon>Bacillota</taxon>
        <taxon>Bacilli</taxon>
        <taxon>Bacillales</taxon>
        <taxon>Bacillaceae</taxon>
        <taxon>Halalkalibacterium (ex Joshi et al. 2022)</taxon>
    </lineage>
</organism>
<dbReference type="EMBL" id="LILD01000001">
    <property type="protein sequence ID" value="KOO39404.1"/>
    <property type="molecule type" value="Genomic_DNA"/>
</dbReference>
<sequence>MGHHVDILLIRHSLTVCNEQKRYNGWKDEHLSPNGRAAAQMLSQRMPPVDRVCSSDLNRACETASILFPGHEIQAFPEFREVNFGCWEGKRYDELMGEPSYRQWLENSEQFYPPDGETLPTFYKRVNQGWGNVLQVANARKAQRLAVVTHAGVIRVLLDTWARREDVTFWDWKIPFGVGYWISGMYEKERKEFQCISLQEEHFMESTNG</sequence>
<gene>
    <name evidence="2" type="ORF">AMD02_11515</name>
</gene>
<dbReference type="PANTHER" id="PTHR48100">
    <property type="entry name" value="BROAD-SPECIFICITY PHOSPHATASE YOR283W-RELATED"/>
    <property type="match status" value="1"/>
</dbReference>
<evidence type="ECO:0008006" key="3">
    <source>
        <dbReference type="Google" id="ProtNLM"/>
    </source>
</evidence>